<evidence type="ECO:0000256" key="1">
    <source>
        <dbReference type="SAM" id="MobiDB-lite"/>
    </source>
</evidence>
<dbReference type="Proteomes" id="UP001620626">
    <property type="component" value="Unassembled WGS sequence"/>
</dbReference>
<reference evidence="2 3" key="1">
    <citation type="submission" date="2024-10" db="EMBL/GenBank/DDBJ databases">
        <authorList>
            <person name="Kim D."/>
        </authorList>
    </citation>
    <scope>NUCLEOTIDE SEQUENCE [LARGE SCALE GENOMIC DNA]</scope>
    <source>
        <strain evidence="2">BH-2024</strain>
    </source>
</reference>
<protein>
    <submittedName>
        <fullName evidence="2">Uncharacterized protein</fullName>
    </submittedName>
</protein>
<feature type="compositionally biased region" description="Basic and acidic residues" evidence="1">
    <location>
        <begin position="99"/>
        <end position="109"/>
    </location>
</feature>
<dbReference type="AlphaFoldDB" id="A0ABD2JBA3"/>
<accession>A0ABD2JBA3</accession>
<name>A0ABD2JBA3_9BILA</name>
<feature type="region of interest" description="Disordered" evidence="1">
    <location>
        <begin position="1"/>
        <end position="24"/>
    </location>
</feature>
<organism evidence="2 3">
    <name type="scientific">Heterodera trifolii</name>
    <dbReference type="NCBI Taxonomy" id="157864"/>
    <lineage>
        <taxon>Eukaryota</taxon>
        <taxon>Metazoa</taxon>
        <taxon>Ecdysozoa</taxon>
        <taxon>Nematoda</taxon>
        <taxon>Chromadorea</taxon>
        <taxon>Rhabditida</taxon>
        <taxon>Tylenchina</taxon>
        <taxon>Tylenchomorpha</taxon>
        <taxon>Tylenchoidea</taxon>
        <taxon>Heteroderidae</taxon>
        <taxon>Heteroderinae</taxon>
        <taxon>Heterodera</taxon>
    </lineage>
</organism>
<proteinExistence type="predicted"/>
<sequence>MGRGMNDGQTDGRTRRVTKCAGQNGGRTRKHFWGVCALHKAKAKCERRRRGGKEGQMKGMNGWGKGSKETLLIQQHGRATQQQRVQKGDGGMEEADDERLDKLSSVRHE</sequence>
<feature type="region of interest" description="Disordered" evidence="1">
    <location>
        <begin position="46"/>
        <end position="109"/>
    </location>
</feature>
<comment type="caution">
    <text evidence="2">The sequence shown here is derived from an EMBL/GenBank/DDBJ whole genome shotgun (WGS) entry which is preliminary data.</text>
</comment>
<gene>
    <name evidence="2" type="ORF">niasHT_024693</name>
</gene>
<evidence type="ECO:0000313" key="3">
    <source>
        <dbReference type="Proteomes" id="UP001620626"/>
    </source>
</evidence>
<evidence type="ECO:0000313" key="2">
    <source>
        <dbReference type="EMBL" id="KAL3087901.1"/>
    </source>
</evidence>
<dbReference type="EMBL" id="JBICBT010001010">
    <property type="protein sequence ID" value="KAL3087901.1"/>
    <property type="molecule type" value="Genomic_DNA"/>
</dbReference>
<keyword evidence="3" id="KW-1185">Reference proteome</keyword>